<keyword evidence="6" id="KW-0560">Oxidoreductase</keyword>
<protein>
    <submittedName>
        <fullName evidence="9">Cyclohexanone monooxygenase</fullName>
    </submittedName>
</protein>
<comment type="cofactor">
    <cofactor evidence="1">
        <name>FAD</name>
        <dbReference type="ChEBI" id="CHEBI:57692"/>
    </cofactor>
</comment>
<dbReference type="PANTHER" id="PTHR43098">
    <property type="entry name" value="L-ORNITHINE N(5)-MONOOXYGENASE-RELATED"/>
    <property type="match status" value="1"/>
</dbReference>
<keyword evidence="10" id="KW-1185">Reference proteome</keyword>
<dbReference type="SUPFAM" id="SSF51905">
    <property type="entry name" value="FAD/NAD(P)-binding domain"/>
    <property type="match status" value="2"/>
</dbReference>
<dbReference type="InterPro" id="IPR036188">
    <property type="entry name" value="FAD/NAD-bd_sf"/>
</dbReference>
<dbReference type="InterPro" id="IPR020946">
    <property type="entry name" value="Flavin_mOase-like"/>
</dbReference>
<evidence type="ECO:0000256" key="4">
    <source>
        <dbReference type="ARBA" id="ARBA00022827"/>
    </source>
</evidence>
<keyword evidence="4" id="KW-0274">FAD</keyword>
<evidence type="ECO:0000256" key="6">
    <source>
        <dbReference type="ARBA" id="ARBA00023002"/>
    </source>
</evidence>
<keyword evidence="5" id="KW-0521">NADP</keyword>
<dbReference type="Gene3D" id="3.50.50.60">
    <property type="entry name" value="FAD/NAD(P)-binding domain"/>
    <property type="match status" value="3"/>
</dbReference>
<dbReference type="PATRIC" id="fig|1526658.3.peg.2736"/>
<evidence type="ECO:0000256" key="5">
    <source>
        <dbReference type="ARBA" id="ARBA00022857"/>
    </source>
</evidence>
<organism evidence="9 10">
    <name type="scientific">Bosea vaviloviae</name>
    <dbReference type="NCBI Taxonomy" id="1526658"/>
    <lineage>
        <taxon>Bacteria</taxon>
        <taxon>Pseudomonadati</taxon>
        <taxon>Pseudomonadota</taxon>
        <taxon>Alphaproteobacteria</taxon>
        <taxon>Hyphomicrobiales</taxon>
        <taxon>Boseaceae</taxon>
        <taxon>Bosea</taxon>
    </lineage>
</organism>
<accession>A0A0N1FFK8</accession>
<dbReference type="GO" id="GO:0004499">
    <property type="term" value="F:N,N-dimethylaniline monooxygenase activity"/>
    <property type="evidence" value="ECO:0007669"/>
    <property type="project" value="InterPro"/>
</dbReference>
<dbReference type="RefSeq" id="WP_054208643.1">
    <property type="nucleotide sequence ID" value="NZ_LGSZ01000029.1"/>
</dbReference>
<evidence type="ECO:0000313" key="9">
    <source>
        <dbReference type="EMBL" id="KPH81380.1"/>
    </source>
</evidence>
<evidence type="ECO:0000256" key="1">
    <source>
        <dbReference type="ARBA" id="ARBA00001974"/>
    </source>
</evidence>
<dbReference type="InterPro" id="IPR050775">
    <property type="entry name" value="FAD-binding_Monooxygenases"/>
</dbReference>
<keyword evidence="3" id="KW-0285">Flavoprotein</keyword>
<dbReference type="OrthoDB" id="312624at2"/>
<evidence type="ECO:0000313" key="10">
    <source>
        <dbReference type="Proteomes" id="UP000037822"/>
    </source>
</evidence>
<evidence type="ECO:0000256" key="2">
    <source>
        <dbReference type="ARBA" id="ARBA00010139"/>
    </source>
</evidence>
<evidence type="ECO:0000256" key="7">
    <source>
        <dbReference type="ARBA" id="ARBA00023033"/>
    </source>
</evidence>
<dbReference type="PRINTS" id="PR00411">
    <property type="entry name" value="PNDRDTASEI"/>
</dbReference>
<dbReference type="Proteomes" id="UP000037822">
    <property type="component" value="Unassembled WGS sequence"/>
</dbReference>
<gene>
    <name evidence="9" type="ORF">AE618_08565</name>
</gene>
<name>A0A0N1FFK8_9HYPH</name>
<dbReference type="AlphaFoldDB" id="A0A0N1FFK8"/>
<comment type="caution">
    <text evidence="9">The sequence shown here is derived from an EMBL/GenBank/DDBJ whole genome shotgun (WGS) entry which is preliminary data.</text>
</comment>
<dbReference type="PANTHER" id="PTHR43098:SF3">
    <property type="entry name" value="L-ORNITHINE N(5)-MONOOXYGENASE-RELATED"/>
    <property type="match status" value="1"/>
</dbReference>
<keyword evidence="8" id="KW-0472">Membrane</keyword>
<sequence length="551" mass="61570">MEQRKREARFNAEILDVVIVGAGFAGLYMLHKLRTLGFSAKVFEAAEDVGGTWYWNRYPGARCDVESVQYSYSFDPALEQEWRWSERFATQPEILRYINHVADRFDLRRDIVLNTRIKAAEFDEKSGHWTLTTADGAAIESRFCVMATGCLSASRLPAIDGLDCFAGEVLHTALWPREPFDFTGKRVGAIGTGSSGIQAIPLIAAQAQHVTVFQRTPNFSVPARNWDMTDDYERSWKESYPALRKRARESTWSGTLYEFSDKGAMEVDEATRQAEYERRWQTGGANFMHAFNDLLISEASNQTAADFVRGKIRQIVRDPRTAEALLPFDHPLAAKRICVDTDYYATYNRDNVELVDIRNEPINAITPEGLSAGGRDYAFDVLVFATGFDAMTGALNAIDIRGRDQRCLSDEWRDGPRSYLGLMVAGFPNLFTVTGPGSPSVLSNMIVSIEQHVDWIAECLCHLNEAGLDLIEAYSGAQTEWGQEVNAAAERTLYPRAGSWYMGANIPGKARMFMPYVGGLGNYRRICAEIAADGYRGFRLQGIRSAAAMSA</sequence>
<dbReference type="GO" id="GO:0050661">
    <property type="term" value="F:NADP binding"/>
    <property type="evidence" value="ECO:0007669"/>
    <property type="project" value="InterPro"/>
</dbReference>
<dbReference type="Pfam" id="PF00743">
    <property type="entry name" value="FMO-like"/>
    <property type="match status" value="1"/>
</dbReference>
<keyword evidence="8" id="KW-1133">Transmembrane helix</keyword>
<dbReference type="GO" id="GO:0050660">
    <property type="term" value="F:flavin adenine dinucleotide binding"/>
    <property type="evidence" value="ECO:0007669"/>
    <property type="project" value="InterPro"/>
</dbReference>
<keyword evidence="8" id="KW-0812">Transmembrane</keyword>
<evidence type="ECO:0000256" key="8">
    <source>
        <dbReference type="SAM" id="Phobius"/>
    </source>
</evidence>
<feature type="transmembrane region" description="Helical" evidence="8">
    <location>
        <begin position="12"/>
        <end position="30"/>
    </location>
</feature>
<reference evidence="9 10" key="1">
    <citation type="submission" date="2015-07" db="EMBL/GenBank/DDBJ databases">
        <title>Whole genome sequencing of Bosea vaviloviae isolated from cave pool.</title>
        <authorList>
            <person name="Tan N.E.H."/>
            <person name="Lee Y.P."/>
            <person name="Gan H.M."/>
            <person name="Barton H."/>
            <person name="Savka M.A."/>
        </authorList>
    </citation>
    <scope>NUCLEOTIDE SEQUENCE [LARGE SCALE GENOMIC DNA]</scope>
    <source>
        <strain evidence="9 10">SD260</strain>
    </source>
</reference>
<comment type="similarity">
    <text evidence="2">Belongs to the FAD-binding monooxygenase family.</text>
</comment>
<dbReference type="EMBL" id="LGSZ01000029">
    <property type="protein sequence ID" value="KPH81380.1"/>
    <property type="molecule type" value="Genomic_DNA"/>
</dbReference>
<proteinExistence type="inferred from homology"/>
<evidence type="ECO:0000256" key="3">
    <source>
        <dbReference type="ARBA" id="ARBA00022630"/>
    </source>
</evidence>
<keyword evidence="7 9" id="KW-0503">Monooxygenase</keyword>